<protein>
    <submittedName>
        <fullName evidence="1">Cyclase family protein</fullName>
    </submittedName>
</protein>
<dbReference type="EMBL" id="JAGDYL010000002">
    <property type="protein sequence ID" value="MBO1804104.1"/>
    <property type="molecule type" value="Genomic_DNA"/>
</dbReference>
<accession>A0A939LSQ3</accession>
<dbReference type="Gene3D" id="3.50.30.50">
    <property type="entry name" value="Putative cyclase"/>
    <property type="match status" value="1"/>
</dbReference>
<dbReference type="InterPro" id="IPR037175">
    <property type="entry name" value="KFase_sf"/>
</dbReference>
<comment type="caution">
    <text evidence="1">The sequence shown here is derived from an EMBL/GenBank/DDBJ whole genome shotgun (WGS) entry which is preliminary data.</text>
</comment>
<dbReference type="PANTHER" id="PTHR31118:SF32">
    <property type="entry name" value="KYNURENINE FORMAMIDASE"/>
    <property type="match status" value="1"/>
</dbReference>
<dbReference type="PANTHER" id="PTHR31118">
    <property type="entry name" value="CYCLASE-LIKE PROTEIN 2"/>
    <property type="match status" value="1"/>
</dbReference>
<dbReference type="GO" id="GO:0004061">
    <property type="term" value="F:arylformamidase activity"/>
    <property type="evidence" value="ECO:0007669"/>
    <property type="project" value="InterPro"/>
</dbReference>
<dbReference type="GO" id="GO:0019441">
    <property type="term" value="P:L-tryptophan catabolic process to kynurenine"/>
    <property type="evidence" value="ECO:0007669"/>
    <property type="project" value="InterPro"/>
</dbReference>
<evidence type="ECO:0000313" key="1">
    <source>
        <dbReference type="EMBL" id="MBO1804104.1"/>
    </source>
</evidence>
<dbReference type="AlphaFoldDB" id="A0A939LSQ3"/>
<dbReference type="SUPFAM" id="SSF102198">
    <property type="entry name" value="Putative cyclase"/>
    <property type="match status" value="1"/>
</dbReference>
<evidence type="ECO:0000313" key="2">
    <source>
        <dbReference type="Proteomes" id="UP000664398"/>
    </source>
</evidence>
<dbReference type="RefSeq" id="WP_208044601.1">
    <property type="nucleotide sequence ID" value="NZ_JAGDYL010000002.1"/>
</dbReference>
<gene>
    <name evidence="1" type="ORF">J4H91_02070</name>
</gene>
<sequence>MIDLSQPILDGMTVYPGDPCVSVRPALTIDRDGAAVSALELGSHTGTHVDAPAHTVAGGLTLDRIPLDELSGEALVLDAAARARDRRPIGAVELDLEERLRGLHRVPPIVLIRTGWDRYFGAERALAHPHLEVAVAERLLGLGMRVLGVDALSPDPTGGLACGDGGEGPAPGFPVHAAVLGGGGLIVENLRGLERLGSRARIGIFPLPLANADGAPARVVAWE</sequence>
<name>A0A939LSQ3_9MICO</name>
<proteinExistence type="predicted"/>
<keyword evidence="2" id="KW-1185">Reference proteome</keyword>
<reference evidence="1" key="1">
    <citation type="submission" date="2021-03" db="EMBL/GenBank/DDBJ databases">
        <title>Leucobacter chromiisoli sp. nov., isolated from chromium-containing soil of chemical plant.</title>
        <authorList>
            <person name="Xu Z."/>
        </authorList>
    </citation>
    <scope>NUCLEOTIDE SEQUENCE</scope>
    <source>
        <strain evidence="1">A2</strain>
    </source>
</reference>
<dbReference type="Pfam" id="PF04199">
    <property type="entry name" value="Cyclase"/>
    <property type="match status" value="1"/>
</dbReference>
<organism evidence="1 2">
    <name type="scientific">Leucobacter ruminantium</name>
    <dbReference type="NCBI Taxonomy" id="1289170"/>
    <lineage>
        <taxon>Bacteria</taxon>
        <taxon>Bacillati</taxon>
        <taxon>Actinomycetota</taxon>
        <taxon>Actinomycetes</taxon>
        <taxon>Micrococcales</taxon>
        <taxon>Microbacteriaceae</taxon>
        <taxon>Leucobacter</taxon>
    </lineage>
</organism>
<dbReference type="Proteomes" id="UP000664398">
    <property type="component" value="Unassembled WGS sequence"/>
</dbReference>
<dbReference type="InterPro" id="IPR007325">
    <property type="entry name" value="KFase/CYL"/>
</dbReference>